<sequence>MATIDALSGLLLAGRYRLHQRRSSAGDGTVMEAVDEQLQRLVAVKILGPEWAATPATERRFRAEAQVASSLTHPNVNAVYDWGIETLEGVKRPYLVLEYLAGGSLRDILDRGRLLSPSQALMVGLDVCRGLDYIHRRGIVHRDLRPAMLVFGDDRRLRLINVGVARMVAEQVWANPSAVGINAARYASPEQAQGGSAEDGTVGPPSDIYALCLVLIESVTGQVPFAADSTVATLNARIDKLMPVSADFGPLAAVLERAGRPLAADRFTAAELGRALMQAAERLPRPAPIAIAGGGQFGEHVGAASLPAEPDLATAEPVVAADVAPTEPAPAPDVPIYDQAVEPRHRGRRVLATLALALALVAGGFVAYRTMGATAHEVPDLVGLDKGVAENQIADDGWTLIVQTERSDAQAQGKVIRTEPAAGTKFDEGKTFVLVVSDGPTLPKLIDVTGMTLDAATSTLSGMSLAVAVAGDAYDETVPSGTVLSWTVPAQPSLTMGAEVVQGTVIAVTVSKGPAPRDVPNLVGLDETGATAALTAVQLTIVRADDIFSSTVPVGQVADQSLAPGTKVDRGSSVTIAVSKGPDLVLLPELSGLDFASIQEALVSAGFTVGTVTGNTNGYLYAVQVAGNPVVVGQQIVRGTAIDLFYF</sequence>
<evidence type="ECO:0000259" key="6">
    <source>
        <dbReference type="PROSITE" id="PS50011"/>
    </source>
</evidence>
<dbReference type="InterPro" id="IPR011009">
    <property type="entry name" value="Kinase-like_dom_sf"/>
</dbReference>
<dbReference type="GO" id="GO:0005524">
    <property type="term" value="F:ATP binding"/>
    <property type="evidence" value="ECO:0007669"/>
    <property type="project" value="UniProtKB-KW"/>
</dbReference>
<dbReference type="CDD" id="cd06577">
    <property type="entry name" value="PASTA_pknB"/>
    <property type="match status" value="3"/>
</dbReference>
<dbReference type="CDD" id="cd14014">
    <property type="entry name" value="STKc_PknB_like"/>
    <property type="match status" value="1"/>
</dbReference>
<keyword evidence="5" id="KW-0067">ATP-binding</keyword>
<proteinExistence type="predicted"/>
<organism evidence="8">
    <name type="scientific">freshwater metagenome</name>
    <dbReference type="NCBI Taxonomy" id="449393"/>
    <lineage>
        <taxon>unclassified sequences</taxon>
        <taxon>metagenomes</taxon>
        <taxon>ecological metagenomes</taxon>
    </lineage>
</organism>
<reference evidence="8" key="1">
    <citation type="submission" date="2020-05" db="EMBL/GenBank/DDBJ databases">
        <authorList>
            <person name="Chiriac C."/>
            <person name="Salcher M."/>
            <person name="Ghai R."/>
            <person name="Kavagutti S V."/>
        </authorList>
    </citation>
    <scope>NUCLEOTIDE SEQUENCE</scope>
</reference>
<accession>A0A6J7ET85</accession>
<evidence type="ECO:0000259" key="7">
    <source>
        <dbReference type="PROSITE" id="PS51178"/>
    </source>
</evidence>
<dbReference type="SUPFAM" id="SSF56112">
    <property type="entry name" value="Protein kinase-like (PK-like)"/>
    <property type="match status" value="1"/>
</dbReference>
<dbReference type="PROSITE" id="PS51178">
    <property type="entry name" value="PASTA"/>
    <property type="match status" value="2"/>
</dbReference>
<dbReference type="EMBL" id="CAFBLP010000075">
    <property type="protein sequence ID" value="CAB4886842.1"/>
    <property type="molecule type" value="Genomic_DNA"/>
</dbReference>
<dbReference type="InterPro" id="IPR005543">
    <property type="entry name" value="PASTA_dom"/>
</dbReference>
<keyword evidence="2" id="KW-0677">Repeat</keyword>
<protein>
    <submittedName>
        <fullName evidence="8">Unannotated protein</fullName>
    </submittedName>
</protein>
<dbReference type="Gene3D" id="3.30.200.20">
    <property type="entry name" value="Phosphorylase Kinase, domain 1"/>
    <property type="match status" value="1"/>
</dbReference>
<evidence type="ECO:0000256" key="4">
    <source>
        <dbReference type="ARBA" id="ARBA00022777"/>
    </source>
</evidence>
<keyword evidence="1" id="KW-0808">Transferase</keyword>
<feature type="domain" description="Protein kinase" evidence="6">
    <location>
        <begin position="16"/>
        <end position="283"/>
    </location>
</feature>
<evidence type="ECO:0000256" key="1">
    <source>
        <dbReference type="ARBA" id="ARBA00022679"/>
    </source>
</evidence>
<dbReference type="SMART" id="SM00740">
    <property type="entry name" value="PASTA"/>
    <property type="match status" value="4"/>
</dbReference>
<dbReference type="Pfam" id="PF00069">
    <property type="entry name" value="Pkinase"/>
    <property type="match status" value="1"/>
</dbReference>
<name>A0A6J7ET85_9ZZZZ</name>
<dbReference type="PROSITE" id="PS50011">
    <property type="entry name" value="PROTEIN_KINASE_DOM"/>
    <property type="match status" value="1"/>
</dbReference>
<evidence type="ECO:0000313" key="8">
    <source>
        <dbReference type="EMBL" id="CAB4886842.1"/>
    </source>
</evidence>
<feature type="domain" description="PASTA" evidence="7">
    <location>
        <begin position="372"/>
        <end position="438"/>
    </location>
</feature>
<gene>
    <name evidence="8" type="ORF">UFOPK3376_02394</name>
</gene>
<dbReference type="Pfam" id="PF03793">
    <property type="entry name" value="PASTA"/>
    <property type="match status" value="3"/>
</dbReference>
<keyword evidence="3" id="KW-0547">Nucleotide-binding</keyword>
<dbReference type="GO" id="GO:0004674">
    <property type="term" value="F:protein serine/threonine kinase activity"/>
    <property type="evidence" value="ECO:0007669"/>
    <property type="project" value="TreeGrafter"/>
</dbReference>
<dbReference type="InterPro" id="IPR000719">
    <property type="entry name" value="Prot_kinase_dom"/>
</dbReference>
<dbReference type="AlphaFoldDB" id="A0A6J7ET85"/>
<dbReference type="PANTHER" id="PTHR43289">
    <property type="entry name" value="MITOGEN-ACTIVATED PROTEIN KINASE KINASE KINASE 20-RELATED"/>
    <property type="match status" value="1"/>
</dbReference>
<evidence type="ECO:0000256" key="3">
    <source>
        <dbReference type="ARBA" id="ARBA00022741"/>
    </source>
</evidence>
<keyword evidence="4" id="KW-0418">Kinase</keyword>
<evidence type="ECO:0000256" key="5">
    <source>
        <dbReference type="ARBA" id="ARBA00022840"/>
    </source>
</evidence>
<dbReference type="Gene3D" id="3.30.10.20">
    <property type="match status" value="3"/>
</dbReference>
<feature type="domain" description="PASTA" evidence="7">
    <location>
        <begin position="513"/>
        <end position="580"/>
    </location>
</feature>
<dbReference type="PANTHER" id="PTHR43289:SF6">
    <property type="entry name" value="SERINE_THREONINE-PROTEIN KINASE NEKL-3"/>
    <property type="match status" value="1"/>
</dbReference>
<evidence type="ECO:0000256" key="2">
    <source>
        <dbReference type="ARBA" id="ARBA00022737"/>
    </source>
</evidence>
<dbReference type="Gene3D" id="1.10.510.10">
    <property type="entry name" value="Transferase(Phosphotransferase) domain 1"/>
    <property type="match status" value="1"/>
</dbReference>